<evidence type="ECO:0000313" key="2">
    <source>
        <dbReference type="EMBL" id="NVP31554.1"/>
    </source>
</evidence>
<evidence type="ECO:0000313" key="3">
    <source>
        <dbReference type="Proteomes" id="UP000531581"/>
    </source>
</evidence>
<dbReference type="InterPro" id="IPR010064">
    <property type="entry name" value="HK97-gp10_tail"/>
</dbReference>
<proteinExistence type="predicted"/>
<organism evidence="2 3">
    <name type="scientific">Sphingomonas sanguinis</name>
    <dbReference type="NCBI Taxonomy" id="33051"/>
    <lineage>
        <taxon>Bacteria</taxon>
        <taxon>Pseudomonadati</taxon>
        <taxon>Pseudomonadota</taxon>
        <taxon>Alphaproteobacteria</taxon>
        <taxon>Sphingomonadales</taxon>
        <taxon>Sphingomonadaceae</taxon>
        <taxon>Sphingomonas</taxon>
    </lineage>
</organism>
<evidence type="ECO:0000313" key="1">
    <source>
        <dbReference type="EMBL" id="NNG54370.1"/>
    </source>
</evidence>
<gene>
    <name evidence="1" type="ORF">HKX05_13500</name>
    <name evidence="2" type="ORF">HLV41_10915</name>
</gene>
<dbReference type="RefSeq" id="WP_061779593.1">
    <property type="nucleotide sequence ID" value="NZ_JABEOV010000018.1"/>
</dbReference>
<dbReference type="EMBL" id="JABEOV010000018">
    <property type="protein sequence ID" value="NNG54370.1"/>
    <property type="molecule type" value="Genomic_DNA"/>
</dbReference>
<accession>A0A7Y7QVQ1</accession>
<keyword evidence="4" id="KW-1185">Reference proteome</keyword>
<dbReference type="Pfam" id="PF04883">
    <property type="entry name" value="HK97-gp10_like"/>
    <property type="match status" value="1"/>
</dbReference>
<evidence type="ECO:0000313" key="4">
    <source>
        <dbReference type="Proteomes" id="UP000557656"/>
    </source>
</evidence>
<dbReference type="AlphaFoldDB" id="A0A7Y7QVQ1"/>
<name>A0A7Y7QVQ1_9SPHN</name>
<protein>
    <submittedName>
        <fullName evidence="2">HK97 gp10 family phage protein</fullName>
    </submittedName>
</protein>
<dbReference type="NCBIfam" id="TIGR01725">
    <property type="entry name" value="phge_HK97_gp10"/>
    <property type="match status" value="1"/>
</dbReference>
<dbReference type="Proteomes" id="UP000557656">
    <property type="component" value="Unassembled WGS sequence"/>
</dbReference>
<dbReference type="EMBL" id="JABYQV010000007">
    <property type="protein sequence ID" value="NVP31554.1"/>
    <property type="molecule type" value="Genomic_DNA"/>
</dbReference>
<reference evidence="3 4" key="1">
    <citation type="submission" date="2020-05" db="EMBL/GenBank/DDBJ databases">
        <title>Draft Genome Sequences of Sphingomonas sp. Isolated from the International Space Station.</title>
        <authorList>
            <person name="Bijlani S."/>
            <person name="Singh N.K."/>
            <person name="Mason C.E."/>
            <person name="Wang C.C."/>
            <person name="Venkateswaran K."/>
        </authorList>
    </citation>
    <scope>NUCLEOTIDE SEQUENCE [LARGE SCALE GENOMIC DNA]</scope>
    <source>
        <strain evidence="1 4">IIF7SW-B5</strain>
        <strain evidence="2">ISS-IIF7SWP</strain>
    </source>
</reference>
<dbReference type="Proteomes" id="UP000531581">
    <property type="component" value="Unassembled WGS sequence"/>
</dbReference>
<comment type="caution">
    <text evidence="2">The sequence shown here is derived from an EMBL/GenBank/DDBJ whole genome shotgun (WGS) entry which is preliminary data.</text>
</comment>
<sequence>MSFTIGFSGGKELMEALEELKPSLRKPVMRRSAQKALVPFLDAVKRMAPVAEVEGGALRDSYVIGGPSKLTGREKGRARNEMGKVDAVAYAGTSNPAGKLQEFGTRYQSAQPHARPAWIETREKVLKSFADEMWEDIAKTAARAAKRAAKARGEAA</sequence>
<dbReference type="GeneID" id="78485658"/>